<dbReference type="PROSITE" id="PS52050">
    <property type="entry name" value="WYL"/>
    <property type="match status" value="1"/>
</dbReference>
<accession>A0A6N9H4D6</accession>
<sequence length="309" mass="32416">MADASERLARLLGLVPYLTRNPGTGIATTANVFGITPAQLIDDLELLFVSGRPGHMPDDLIEANWEGDRIYVANADEVSVPVRLSSREARALLIALDYLAEVDDVEPATIARVRAKVSAAAALSPAGGAVDVRVPERPAALQAALAQARARGEGLALDYYVAARDELTHRLVTPKRLRLAGAWYLDAWCHTSGGPRTFAVSAIRGFASAPVPEVPAGAAAGAGGPRDEGLGVALTFAPEAAWLADELETTAVDYDAAGPGTVRAQLRVHSREWLTRLLLAHGRHVLAVEPPGLAADAARIAAQAAGRVD</sequence>
<dbReference type="PIRSF" id="PIRSF016838">
    <property type="entry name" value="PafC"/>
    <property type="match status" value="1"/>
</dbReference>
<dbReference type="RefSeq" id="WP_160952365.1">
    <property type="nucleotide sequence ID" value="NZ_WWEQ01000007.1"/>
</dbReference>
<dbReference type="PANTHER" id="PTHR34580:SF1">
    <property type="entry name" value="PROTEIN PAFC"/>
    <property type="match status" value="1"/>
</dbReference>
<reference evidence="4 5" key="1">
    <citation type="submission" date="2020-01" db="EMBL/GenBank/DDBJ databases">
        <authorList>
            <person name="Deng T."/>
        </authorList>
    </citation>
    <scope>NUCLEOTIDE SEQUENCE [LARGE SCALE GENOMIC DNA]</scope>
    <source>
        <strain evidence="4 5">5221</strain>
    </source>
</reference>
<dbReference type="InterPro" id="IPR026881">
    <property type="entry name" value="WYL_dom"/>
</dbReference>
<proteinExistence type="predicted"/>
<gene>
    <name evidence="4" type="ORF">GSY69_02755</name>
</gene>
<dbReference type="PANTHER" id="PTHR34580">
    <property type="match status" value="1"/>
</dbReference>
<dbReference type="InterPro" id="IPR043839">
    <property type="entry name" value="PafC_HTH"/>
</dbReference>
<comment type="caution">
    <text evidence="4">The sequence shown here is derived from an EMBL/GenBank/DDBJ whole genome shotgun (WGS) entry which is preliminary data.</text>
</comment>
<evidence type="ECO:0000313" key="5">
    <source>
        <dbReference type="Proteomes" id="UP000469215"/>
    </source>
</evidence>
<evidence type="ECO:0000313" key="4">
    <source>
        <dbReference type="EMBL" id="MYM18927.1"/>
    </source>
</evidence>
<dbReference type="EMBL" id="WWEQ01000007">
    <property type="protein sequence ID" value="MYM18927.1"/>
    <property type="molecule type" value="Genomic_DNA"/>
</dbReference>
<feature type="domain" description="WCX" evidence="3">
    <location>
        <begin position="232"/>
        <end position="305"/>
    </location>
</feature>
<organism evidence="4 5">
    <name type="scientific">Brevibacterium rongguiense</name>
    <dbReference type="NCBI Taxonomy" id="2695267"/>
    <lineage>
        <taxon>Bacteria</taxon>
        <taxon>Bacillati</taxon>
        <taxon>Actinomycetota</taxon>
        <taxon>Actinomycetes</taxon>
        <taxon>Micrococcales</taxon>
        <taxon>Brevibacteriaceae</taxon>
        <taxon>Brevibacterium</taxon>
    </lineage>
</organism>
<dbReference type="Pfam" id="PF19187">
    <property type="entry name" value="HTH_PafC"/>
    <property type="match status" value="1"/>
</dbReference>
<evidence type="ECO:0000259" key="3">
    <source>
        <dbReference type="Pfam" id="PF25583"/>
    </source>
</evidence>
<name>A0A6N9H4D6_9MICO</name>
<dbReference type="InterPro" id="IPR051534">
    <property type="entry name" value="CBASS_pafABC_assoc_protein"/>
</dbReference>
<dbReference type="Proteomes" id="UP000469215">
    <property type="component" value="Unassembled WGS sequence"/>
</dbReference>
<dbReference type="InterPro" id="IPR057727">
    <property type="entry name" value="WCX_dom"/>
</dbReference>
<protein>
    <submittedName>
        <fullName evidence="4">WYL domain-containing protein</fullName>
    </submittedName>
</protein>
<evidence type="ECO:0000259" key="2">
    <source>
        <dbReference type="Pfam" id="PF19187"/>
    </source>
</evidence>
<dbReference type="AlphaFoldDB" id="A0A6N9H4D6"/>
<dbReference type="InterPro" id="IPR028349">
    <property type="entry name" value="PafC-like"/>
</dbReference>
<feature type="domain" description="WYL" evidence="1">
    <location>
        <begin position="143"/>
        <end position="205"/>
    </location>
</feature>
<evidence type="ECO:0000259" key="1">
    <source>
        <dbReference type="Pfam" id="PF13280"/>
    </source>
</evidence>
<dbReference type="Pfam" id="PF13280">
    <property type="entry name" value="WYL"/>
    <property type="match status" value="1"/>
</dbReference>
<keyword evidence="5" id="KW-1185">Reference proteome</keyword>
<feature type="domain" description="PafC HTH" evidence="2">
    <location>
        <begin position="6"/>
        <end position="118"/>
    </location>
</feature>
<dbReference type="Pfam" id="PF25583">
    <property type="entry name" value="WCX"/>
    <property type="match status" value="1"/>
</dbReference>